<gene>
    <name evidence="2" type="ORF">UFOPK2342_01741</name>
</gene>
<sequence length="34" mass="3383">MVAEADVAVDLLALLLTVAALLVSVGAMAWLDGA</sequence>
<dbReference type="AlphaFoldDB" id="A0A6J6NVG8"/>
<protein>
    <submittedName>
        <fullName evidence="2">Unannotated protein</fullName>
    </submittedName>
</protein>
<evidence type="ECO:0000256" key="1">
    <source>
        <dbReference type="SAM" id="Phobius"/>
    </source>
</evidence>
<proteinExistence type="predicted"/>
<keyword evidence="1" id="KW-0472">Membrane</keyword>
<name>A0A6J6NVG8_9ZZZZ</name>
<reference evidence="2" key="1">
    <citation type="submission" date="2020-05" db="EMBL/GenBank/DDBJ databases">
        <authorList>
            <person name="Chiriac C."/>
            <person name="Salcher M."/>
            <person name="Ghai R."/>
            <person name="Kavagutti S V."/>
        </authorList>
    </citation>
    <scope>NUCLEOTIDE SEQUENCE</scope>
</reference>
<keyword evidence="1" id="KW-1133">Transmembrane helix</keyword>
<keyword evidence="1" id="KW-0812">Transmembrane</keyword>
<dbReference type="EMBL" id="CAEZXB010000067">
    <property type="protein sequence ID" value="CAB4690507.1"/>
    <property type="molecule type" value="Genomic_DNA"/>
</dbReference>
<organism evidence="2">
    <name type="scientific">freshwater metagenome</name>
    <dbReference type="NCBI Taxonomy" id="449393"/>
    <lineage>
        <taxon>unclassified sequences</taxon>
        <taxon>metagenomes</taxon>
        <taxon>ecological metagenomes</taxon>
    </lineage>
</organism>
<accession>A0A6J6NVG8</accession>
<evidence type="ECO:0000313" key="2">
    <source>
        <dbReference type="EMBL" id="CAB4690507.1"/>
    </source>
</evidence>
<feature type="transmembrane region" description="Helical" evidence="1">
    <location>
        <begin position="12"/>
        <end position="31"/>
    </location>
</feature>